<dbReference type="GeneID" id="107271657"/>
<evidence type="ECO:0000256" key="1">
    <source>
        <dbReference type="ARBA" id="ARBA00022771"/>
    </source>
</evidence>
<keyword evidence="6" id="KW-1185">Reference proteome</keyword>
<dbReference type="Pfam" id="PF13639">
    <property type="entry name" value="zf-RING_2"/>
    <property type="match status" value="1"/>
</dbReference>
<evidence type="ECO:0000256" key="4">
    <source>
        <dbReference type="SAM" id="Phobius"/>
    </source>
</evidence>
<dbReference type="GO" id="GO:0008270">
    <property type="term" value="F:zinc ion binding"/>
    <property type="evidence" value="ECO:0007669"/>
    <property type="project" value="UniProtKB-KW"/>
</dbReference>
<keyword evidence="1 3" id="KW-0863">Zinc-finger</keyword>
<dbReference type="InterPro" id="IPR013083">
    <property type="entry name" value="Znf_RING/FYVE/PHD"/>
</dbReference>
<feature type="domain" description="RING-type" evidence="5">
    <location>
        <begin position="97"/>
        <end position="135"/>
    </location>
</feature>
<keyword evidence="4" id="KW-0472">Membrane</keyword>
<evidence type="ECO:0000259" key="5">
    <source>
        <dbReference type="PROSITE" id="PS50089"/>
    </source>
</evidence>
<dbReference type="RefSeq" id="XP_024944649.1">
    <property type="nucleotide sequence ID" value="XM_025088881.1"/>
</dbReference>
<gene>
    <name evidence="7" type="primary">LOC107271657</name>
</gene>
<dbReference type="PROSITE" id="PS50089">
    <property type="entry name" value="ZF_RING_2"/>
    <property type="match status" value="1"/>
</dbReference>
<dbReference type="SUPFAM" id="SSF57850">
    <property type="entry name" value="RING/U-box"/>
    <property type="match status" value="1"/>
</dbReference>
<sequence length="140" mass="16210">MVNPLWTFGVAVGMSLAVLIYQQYRRQQESMYNHEQPRNINFSDHDSWQSEEPSSSGYCFAIVRGSDIRHRGEKKNGNKKNKTEEKSTVVVEEVESCGICEKSLERSFRKIDCGHIFHAACLINWRRESEVCPKCGKNFF</sequence>
<dbReference type="Proteomes" id="UP000694920">
    <property type="component" value="Unplaced"/>
</dbReference>
<keyword evidence="2" id="KW-0862">Zinc</keyword>
<dbReference type="Gene3D" id="3.30.40.10">
    <property type="entry name" value="Zinc/RING finger domain, C3HC4 (zinc finger)"/>
    <property type="match status" value="1"/>
</dbReference>
<reference evidence="7" key="1">
    <citation type="submission" date="2025-08" db="UniProtKB">
        <authorList>
            <consortium name="RefSeq"/>
        </authorList>
    </citation>
    <scope>IDENTIFICATION</scope>
</reference>
<evidence type="ECO:0000313" key="7">
    <source>
        <dbReference type="RefSeq" id="XP_024944649.1"/>
    </source>
</evidence>
<protein>
    <submittedName>
        <fullName evidence="7">Uncharacterized RING finger protein C548.05c isoform X1</fullName>
    </submittedName>
</protein>
<dbReference type="InterPro" id="IPR001841">
    <property type="entry name" value="Znf_RING"/>
</dbReference>
<keyword evidence="4" id="KW-0812">Transmembrane</keyword>
<feature type="transmembrane region" description="Helical" evidence="4">
    <location>
        <begin position="6"/>
        <end position="24"/>
    </location>
</feature>
<name>A0AAJ7RPC5_CEPCN</name>
<dbReference type="SMART" id="SM00184">
    <property type="entry name" value="RING"/>
    <property type="match status" value="1"/>
</dbReference>
<evidence type="ECO:0000256" key="3">
    <source>
        <dbReference type="PROSITE-ProRule" id="PRU00175"/>
    </source>
</evidence>
<organism evidence="6 7">
    <name type="scientific">Cephus cinctus</name>
    <name type="common">Wheat stem sawfly</name>
    <dbReference type="NCBI Taxonomy" id="211228"/>
    <lineage>
        <taxon>Eukaryota</taxon>
        <taxon>Metazoa</taxon>
        <taxon>Ecdysozoa</taxon>
        <taxon>Arthropoda</taxon>
        <taxon>Hexapoda</taxon>
        <taxon>Insecta</taxon>
        <taxon>Pterygota</taxon>
        <taxon>Neoptera</taxon>
        <taxon>Endopterygota</taxon>
        <taxon>Hymenoptera</taxon>
        <taxon>Cephoidea</taxon>
        <taxon>Cephidae</taxon>
        <taxon>Cephus</taxon>
    </lineage>
</organism>
<dbReference type="AlphaFoldDB" id="A0AAJ7RPC5"/>
<proteinExistence type="predicted"/>
<keyword evidence="4" id="KW-1133">Transmembrane helix</keyword>
<evidence type="ECO:0000256" key="2">
    <source>
        <dbReference type="ARBA" id="ARBA00022833"/>
    </source>
</evidence>
<keyword evidence="1 3" id="KW-0479">Metal-binding</keyword>
<accession>A0AAJ7RPC5</accession>
<evidence type="ECO:0000313" key="6">
    <source>
        <dbReference type="Proteomes" id="UP000694920"/>
    </source>
</evidence>